<comment type="similarity">
    <text evidence="3">Belongs to the FMN-dependent alpha-hydroxy acid dehydrogenase family.</text>
</comment>
<evidence type="ECO:0000259" key="7">
    <source>
        <dbReference type="PROSITE" id="PS51349"/>
    </source>
</evidence>
<evidence type="ECO:0000256" key="2">
    <source>
        <dbReference type="ARBA" id="ARBA00023002"/>
    </source>
</evidence>
<evidence type="ECO:0000256" key="1">
    <source>
        <dbReference type="ARBA" id="ARBA00001917"/>
    </source>
</evidence>
<dbReference type="OrthoDB" id="1925334at2759"/>
<dbReference type="PROSITE" id="PS51349">
    <property type="entry name" value="FMN_HYDROXY_ACID_DH_2"/>
    <property type="match status" value="1"/>
</dbReference>
<protein>
    <submittedName>
        <fullName evidence="8">Alpha-hydroxy acid dehydrogenase, FMN-dependent</fullName>
    </submittedName>
</protein>
<dbReference type="Proteomes" id="UP000030816">
    <property type="component" value="Unassembled WGS sequence"/>
</dbReference>
<feature type="binding site" evidence="5">
    <location>
        <begin position="140"/>
        <end position="142"/>
    </location>
    <ligand>
        <name>FMN</name>
        <dbReference type="ChEBI" id="CHEBI:58210"/>
    </ligand>
</feature>
<feature type="binding site" evidence="5">
    <location>
        <position position="85"/>
    </location>
    <ligand>
        <name>glyoxylate</name>
        <dbReference type="ChEBI" id="CHEBI:36655"/>
    </ligand>
</feature>
<dbReference type="AlphaFoldDB" id="A0A0B2WST4"/>
<feature type="binding site" evidence="5">
    <location>
        <position position="274"/>
    </location>
    <ligand>
        <name>glyoxylate</name>
        <dbReference type="ChEBI" id="CHEBI:36655"/>
    </ligand>
</feature>
<feature type="binding site" evidence="5">
    <location>
        <position position="272"/>
    </location>
    <ligand>
        <name>FMN</name>
        <dbReference type="ChEBI" id="CHEBI:58210"/>
    </ligand>
</feature>
<dbReference type="InterPro" id="IPR000262">
    <property type="entry name" value="FMN-dep_DH"/>
</dbReference>
<feature type="binding site" evidence="5">
    <location>
        <begin position="309"/>
        <end position="313"/>
    </location>
    <ligand>
        <name>FMN</name>
        <dbReference type="ChEBI" id="CHEBI:58210"/>
    </ligand>
</feature>
<dbReference type="STRING" id="1081103.A0A0B2WST4"/>
<feature type="binding site" evidence="5">
    <location>
        <position position="191"/>
    </location>
    <ligand>
        <name>FMN</name>
        <dbReference type="ChEBI" id="CHEBI:58210"/>
    </ligand>
</feature>
<evidence type="ECO:0000256" key="4">
    <source>
        <dbReference type="PIRSR" id="PIRSR000138-1"/>
    </source>
</evidence>
<dbReference type="GO" id="GO:0016491">
    <property type="term" value="F:oxidoreductase activity"/>
    <property type="evidence" value="ECO:0007669"/>
    <property type="project" value="UniProtKB-KW"/>
</dbReference>
<dbReference type="InterPro" id="IPR037396">
    <property type="entry name" value="FMN_HAD"/>
</dbReference>
<dbReference type="GeneID" id="63740575"/>
<dbReference type="PIRSF" id="PIRSF000138">
    <property type="entry name" value="Al-hdrx_acd_dh"/>
    <property type="match status" value="1"/>
</dbReference>
<sequence>MRSSAGILSALASSVLAARPFLNEPDTGLQTILGNWPNEPVPDFTEMVDQPNLPIDQLPHINVTVGLPDLEEIARKFLSPKNFAYYRNGAAGEYSYRNNLEVYNRYRLRPRVMRDISKIEDSLPTSLLGHNFSAPFYISACARADYAHPDAELNFVKAAAAGDILYMPAQFSGKKMSEIAAAKKEGQVLFQQVYLDSNDTLTKELFKAIEEAGSKAIVFTVDSAADGNRHRAARYGVTSAEWTKLPIIIKGIMTYEDAKLAYEHHAPAIILSNHGGRQLDRSSSSLEAALEIFNEDKDLFNKEMEIWADGGVRYGVDAIMLLSLGVKAVGIGRPFMYANMYGEAGPKRVIDLMKREIAIDAGNLGIANLREITSEYVSRAPTSPLTASLSSS</sequence>
<dbReference type="GO" id="GO:0010181">
    <property type="term" value="F:FMN binding"/>
    <property type="evidence" value="ECO:0007669"/>
    <property type="project" value="InterPro"/>
</dbReference>
<comment type="cofactor">
    <cofactor evidence="1">
        <name>FMN</name>
        <dbReference type="ChEBI" id="CHEBI:58210"/>
    </cofactor>
</comment>
<dbReference type="InterPro" id="IPR013785">
    <property type="entry name" value="Aldolase_TIM"/>
</dbReference>
<feature type="active site" description="Proton acceptor" evidence="4">
    <location>
        <position position="274"/>
    </location>
</feature>
<gene>
    <name evidence="8" type="ORF">MAM_06120</name>
</gene>
<dbReference type="PANTHER" id="PTHR10578:SF140">
    <property type="entry name" value="FMN HYDROXY ACID DEHYDROGENASE DOMAIN-CONTAINING PROTEIN"/>
    <property type="match status" value="1"/>
</dbReference>
<keyword evidence="5" id="KW-0288">FMN</keyword>
<organism evidence="8 9">
    <name type="scientific">Metarhizium album (strain ARSEF 1941)</name>
    <dbReference type="NCBI Taxonomy" id="1081103"/>
    <lineage>
        <taxon>Eukaryota</taxon>
        <taxon>Fungi</taxon>
        <taxon>Dikarya</taxon>
        <taxon>Ascomycota</taxon>
        <taxon>Pezizomycotina</taxon>
        <taxon>Sordariomycetes</taxon>
        <taxon>Hypocreomycetidae</taxon>
        <taxon>Hypocreales</taxon>
        <taxon>Clavicipitaceae</taxon>
        <taxon>Metarhizium</taxon>
    </lineage>
</organism>
<name>A0A0B2WST4_METAS</name>
<feature type="domain" description="FMN hydroxy acid dehydrogenase" evidence="7">
    <location>
        <begin position="59"/>
        <end position="382"/>
    </location>
</feature>
<evidence type="ECO:0000313" key="9">
    <source>
        <dbReference type="Proteomes" id="UP000030816"/>
    </source>
</evidence>
<dbReference type="InterPro" id="IPR012133">
    <property type="entry name" value="Alpha-hydoxy_acid_DH_FMN"/>
</dbReference>
<feature type="binding site" evidence="5">
    <location>
        <position position="194"/>
    </location>
    <ligand>
        <name>glyoxylate</name>
        <dbReference type="ChEBI" id="CHEBI:36655"/>
    </ligand>
</feature>
<dbReference type="SUPFAM" id="SSF51395">
    <property type="entry name" value="FMN-linked oxidoreductases"/>
    <property type="match status" value="1"/>
</dbReference>
<comment type="caution">
    <text evidence="8">The sequence shown here is derived from an EMBL/GenBank/DDBJ whole genome shotgun (WGS) entry which is preliminary data.</text>
</comment>
<feature type="chain" id="PRO_5002096173" evidence="6">
    <location>
        <begin position="18"/>
        <end position="392"/>
    </location>
</feature>
<feature type="binding site" evidence="5">
    <location>
        <begin position="332"/>
        <end position="333"/>
    </location>
    <ligand>
        <name>FMN</name>
        <dbReference type="ChEBI" id="CHEBI:58210"/>
    </ligand>
</feature>
<dbReference type="RefSeq" id="XP_040677081.1">
    <property type="nucleotide sequence ID" value="XM_040824918.1"/>
</dbReference>
<keyword evidence="2" id="KW-0560">Oxidoreductase</keyword>
<evidence type="ECO:0000256" key="5">
    <source>
        <dbReference type="PIRSR" id="PIRSR000138-2"/>
    </source>
</evidence>
<feature type="signal peptide" evidence="6">
    <location>
        <begin position="1"/>
        <end position="17"/>
    </location>
</feature>
<evidence type="ECO:0000313" key="8">
    <source>
        <dbReference type="EMBL" id="KHN96015.1"/>
    </source>
</evidence>
<keyword evidence="5" id="KW-0285">Flavoprotein</keyword>
<dbReference type="Pfam" id="PF01070">
    <property type="entry name" value="FMN_dh"/>
    <property type="match status" value="2"/>
</dbReference>
<dbReference type="HOGENOM" id="CLU_020639_1_0_1"/>
<proteinExistence type="inferred from homology"/>
<dbReference type="Gene3D" id="3.20.20.70">
    <property type="entry name" value="Aldolase class I"/>
    <property type="match status" value="1"/>
</dbReference>
<evidence type="ECO:0000256" key="3">
    <source>
        <dbReference type="ARBA" id="ARBA00024042"/>
    </source>
</evidence>
<dbReference type="PROSITE" id="PS00557">
    <property type="entry name" value="FMN_HYDROXY_ACID_DH_1"/>
    <property type="match status" value="1"/>
</dbReference>
<dbReference type="EMBL" id="AZHE01000018">
    <property type="protein sequence ID" value="KHN96015.1"/>
    <property type="molecule type" value="Genomic_DNA"/>
</dbReference>
<feature type="binding site" evidence="5">
    <location>
        <position position="229"/>
    </location>
    <ligand>
        <name>glyoxylate</name>
        <dbReference type="ChEBI" id="CHEBI:36655"/>
    </ligand>
</feature>
<evidence type="ECO:0000256" key="6">
    <source>
        <dbReference type="SAM" id="SignalP"/>
    </source>
</evidence>
<dbReference type="InterPro" id="IPR008259">
    <property type="entry name" value="FMN_hydac_DH_AS"/>
</dbReference>
<keyword evidence="6" id="KW-0732">Signal</keyword>
<reference evidence="8 9" key="1">
    <citation type="journal article" date="2014" name="Proc. Natl. Acad. Sci. U.S.A.">
        <title>Trajectory and genomic determinants of fungal-pathogen speciation and host adaptation.</title>
        <authorList>
            <person name="Hu X."/>
            <person name="Xiao G."/>
            <person name="Zheng P."/>
            <person name="Shang Y."/>
            <person name="Su Y."/>
            <person name="Zhang X."/>
            <person name="Liu X."/>
            <person name="Zhan S."/>
            <person name="St Leger R.J."/>
            <person name="Wang C."/>
        </authorList>
    </citation>
    <scope>NUCLEOTIDE SEQUENCE [LARGE SCALE GENOMIC DNA]</scope>
    <source>
        <strain evidence="8 9">ARSEF 1941</strain>
    </source>
</reference>
<accession>A0A0B2WST4</accession>
<feature type="binding site" evidence="5">
    <location>
        <position position="250"/>
    </location>
    <ligand>
        <name>FMN</name>
        <dbReference type="ChEBI" id="CHEBI:58210"/>
    </ligand>
</feature>
<keyword evidence="9" id="KW-1185">Reference proteome</keyword>
<dbReference type="PANTHER" id="PTHR10578">
    <property type="entry name" value="S -2-HYDROXY-ACID OXIDASE-RELATED"/>
    <property type="match status" value="1"/>
</dbReference>
<feature type="binding site" evidence="5">
    <location>
        <position position="277"/>
    </location>
    <ligand>
        <name>glyoxylate</name>
        <dbReference type="ChEBI" id="CHEBI:36655"/>
    </ligand>
</feature>
<feature type="binding site" evidence="5">
    <location>
        <position position="220"/>
    </location>
    <ligand>
        <name>FMN</name>
        <dbReference type="ChEBI" id="CHEBI:58210"/>
    </ligand>
</feature>